<organism evidence="2 7">
    <name type="scientific">Alistipes finegoldii</name>
    <dbReference type="NCBI Taxonomy" id="214856"/>
    <lineage>
        <taxon>Bacteria</taxon>
        <taxon>Pseudomonadati</taxon>
        <taxon>Bacteroidota</taxon>
        <taxon>Bacteroidia</taxon>
        <taxon>Bacteroidales</taxon>
        <taxon>Rikenellaceae</taxon>
        <taxon>Alistipes</taxon>
    </lineage>
</organism>
<dbReference type="EMBL" id="JAWDES010000003">
    <property type="protein sequence ID" value="MDU0258669.1"/>
    <property type="molecule type" value="Genomic_DNA"/>
</dbReference>
<dbReference type="RefSeq" id="WP_014774786.1">
    <property type="nucleotide sequence ID" value="NZ_AP025581.1"/>
</dbReference>
<gene>
    <name evidence="2" type="ORF">CE91St16_03570</name>
    <name evidence="3" type="ORF">CE91St16_22270</name>
    <name evidence="4" type="ORF">F2A26_11045</name>
    <name evidence="5" type="ORF">RVH17_00810</name>
</gene>
<evidence type="ECO:0000313" key="3">
    <source>
        <dbReference type="EMBL" id="GKI19319.1"/>
    </source>
</evidence>
<dbReference type="EMBL" id="VVND01000016">
    <property type="protein sequence ID" value="KAA3158732.1"/>
    <property type="molecule type" value="Genomic_DNA"/>
</dbReference>
<dbReference type="InterPro" id="IPR053830">
    <property type="entry name" value="DUF6922"/>
</dbReference>
<reference evidence="4 6" key="1">
    <citation type="journal article" date="2019" name="Nat. Med.">
        <title>A library of human gut bacterial isolates paired with longitudinal multiomics data enables mechanistic microbiome research.</title>
        <authorList>
            <person name="Poyet M."/>
            <person name="Groussin M."/>
            <person name="Gibbons S.M."/>
            <person name="Avila-Pacheco J."/>
            <person name="Jiang X."/>
            <person name="Kearney S.M."/>
            <person name="Perrotta A.R."/>
            <person name="Berdy B."/>
            <person name="Zhao S."/>
            <person name="Lieberman T.D."/>
            <person name="Swanson P.K."/>
            <person name="Smith M."/>
            <person name="Roesemann S."/>
            <person name="Alexander J.E."/>
            <person name="Rich S.A."/>
            <person name="Livny J."/>
            <person name="Vlamakis H."/>
            <person name="Clish C."/>
            <person name="Bullock K."/>
            <person name="Deik A."/>
            <person name="Scott J."/>
            <person name="Pierce K.A."/>
            <person name="Xavier R.J."/>
            <person name="Alm E.J."/>
        </authorList>
    </citation>
    <scope>NUCLEOTIDE SEQUENCE [LARGE SCALE GENOMIC DNA]</scope>
    <source>
        <strain evidence="4 6">BIOML-A1</strain>
    </source>
</reference>
<accession>A0A174ECA0</accession>
<evidence type="ECO:0000313" key="7">
    <source>
        <dbReference type="Proteomes" id="UP001055105"/>
    </source>
</evidence>
<protein>
    <recommendedName>
        <fullName evidence="1">DUF6922 domain-containing protein</fullName>
    </recommendedName>
</protein>
<dbReference type="GeneID" id="59808769"/>
<reference evidence="2" key="2">
    <citation type="submission" date="2022-01" db="EMBL/GenBank/DDBJ databases">
        <title>Novel bile acid biosynthetic pathways are enriched in the microbiome of centenarians.</title>
        <authorList>
            <person name="Sato Y."/>
            <person name="Atarashi K."/>
            <person name="Plichta R.D."/>
            <person name="Arai Y."/>
            <person name="Sasajima S."/>
            <person name="Kearney M.S."/>
            <person name="Suda W."/>
            <person name="Takeshita K."/>
            <person name="Sasaki T."/>
            <person name="Okamoto S."/>
            <person name="Skelly N.A."/>
            <person name="Okamura Y."/>
            <person name="Vlamakis H."/>
            <person name="Li Y."/>
            <person name="Tanoue T."/>
            <person name="Takei H."/>
            <person name="Nittono H."/>
            <person name="Narushima S."/>
            <person name="Irie J."/>
            <person name="Itoh H."/>
            <person name="Moriya K."/>
            <person name="Sugiura Y."/>
            <person name="Suematsu M."/>
            <person name="Moritoki N."/>
            <person name="Shibata S."/>
            <person name="Littman R.D."/>
            <person name="Fischbach A.M."/>
            <person name="Uwamino Y."/>
            <person name="Inoue T."/>
            <person name="Honda A."/>
            <person name="Hattori M."/>
            <person name="Murai T."/>
            <person name="Xavier J.R."/>
            <person name="Hirose N."/>
            <person name="Honda K."/>
        </authorList>
    </citation>
    <scope>NUCLEOTIDE SEQUENCE</scope>
    <source>
        <strain evidence="2">CE91-St16</strain>
    </source>
</reference>
<dbReference type="Proteomes" id="UP000324870">
    <property type="component" value="Unassembled WGS sequence"/>
</dbReference>
<dbReference type="Proteomes" id="UP001181347">
    <property type="component" value="Unassembled WGS sequence"/>
</dbReference>
<dbReference type="EMBL" id="BQOL01000001">
    <property type="protein sequence ID" value="GKI19319.1"/>
    <property type="molecule type" value="Genomic_DNA"/>
</dbReference>
<dbReference type="AlphaFoldDB" id="A0A174ECA0"/>
<proteinExistence type="predicted"/>
<name>A0A174ECA0_9BACT</name>
<evidence type="ECO:0000259" key="1">
    <source>
        <dbReference type="Pfam" id="PF21956"/>
    </source>
</evidence>
<evidence type="ECO:0000313" key="2">
    <source>
        <dbReference type="EMBL" id="GKI17449.1"/>
    </source>
</evidence>
<sequence>MTIFDDYIRNKGCCKVSKTLLWDYDLTQFDWQRSRKVVVQRIIERGWLRDYFAAFDLYGGIEGFREIIKEVPTLSAQDMNFVCTAFGLKKEELRCYTRRQLRRRHLGC</sequence>
<evidence type="ECO:0000313" key="6">
    <source>
        <dbReference type="Proteomes" id="UP000324870"/>
    </source>
</evidence>
<comment type="caution">
    <text evidence="2">The sequence shown here is derived from an EMBL/GenBank/DDBJ whole genome shotgun (WGS) entry which is preliminary data.</text>
</comment>
<feature type="domain" description="DUF6922" evidence="1">
    <location>
        <begin position="17"/>
        <end position="68"/>
    </location>
</feature>
<evidence type="ECO:0000313" key="4">
    <source>
        <dbReference type="EMBL" id="KAA3158732.1"/>
    </source>
</evidence>
<dbReference type="Proteomes" id="UP001055105">
    <property type="component" value="Unassembled WGS sequence"/>
</dbReference>
<evidence type="ECO:0000313" key="5">
    <source>
        <dbReference type="EMBL" id="MDU0258669.1"/>
    </source>
</evidence>
<dbReference type="Pfam" id="PF21956">
    <property type="entry name" value="DUF6922"/>
    <property type="match status" value="1"/>
</dbReference>
<dbReference type="OMA" id="LNERDMN"/>
<reference evidence="5" key="3">
    <citation type="submission" date="2023-10" db="EMBL/GenBank/DDBJ databases">
        <title>Genome Sequence of the Bacteria from From Gut Wall in Crohn's Disease.</title>
        <authorList>
            <person name="Rodriguez-Palacios A."/>
        </authorList>
    </citation>
    <scope>NUCLEOTIDE SEQUENCE</scope>
    <source>
        <strain evidence="5">CavFT-hAR58</strain>
    </source>
</reference>
<keyword evidence="6" id="KW-1185">Reference proteome</keyword>
<dbReference type="EMBL" id="BQOL01000001">
    <property type="protein sequence ID" value="GKI17449.1"/>
    <property type="molecule type" value="Genomic_DNA"/>
</dbReference>